<organism evidence="1 2">
    <name type="scientific">Eumeta variegata</name>
    <name type="common">Bagworm moth</name>
    <name type="synonym">Eumeta japonica</name>
    <dbReference type="NCBI Taxonomy" id="151549"/>
    <lineage>
        <taxon>Eukaryota</taxon>
        <taxon>Metazoa</taxon>
        <taxon>Ecdysozoa</taxon>
        <taxon>Arthropoda</taxon>
        <taxon>Hexapoda</taxon>
        <taxon>Insecta</taxon>
        <taxon>Pterygota</taxon>
        <taxon>Neoptera</taxon>
        <taxon>Endopterygota</taxon>
        <taxon>Lepidoptera</taxon>
        <taxon>Glossata</taxon>
        <taxon>Ditrysia</taxon>
        <taxon>Tineoidea</taxon>
        <taxon>Psychidae</taxon>
        <taxon>Oiketicinae</taxon>
        <taxon>Eumeta</taxon>
    </lineage>
</organism>
<evidence type="ECO:0000313" key="1">
    <source>
        <dbReference type="EMBL" id="GBP69650.1"/>
    </source>
</evidence>
<dbReference type="Proteomes" id="UP000299102">
    <property type="component" value="Unassembled WGS sequence"/>
</dbReference>
<comment type="caution">
    <text evidence="1">The sequence shown here is derived from an EMBL/GenBank/DDBJ whole genome shotgun (WGS) entry which is preliminary data.</text>
</comment>
<dbReference type="EMBL" id="BGZK01001048">
    <property type="protein sequence ID" value="GBP69650.1"/>
    <property type="molecule type" value="Genomic_DNA"/>
</dbReference>
<dbReference type="AlphaFoldDB" id="A0A4C1Y2A3"/>
<evidence type="ECO:0000313" key="2">
    <source>
        <dbReference type="Proteomes" id="UP000299102"/>
    </source>
</evidence>
<sequence>MVTAAQSQKSHYSIADLLKRSTPYFSKPLLWKFIENTADAISLRSSTVRGRKLHIKHTVCFDESFKPSAPDVFTNAKSLAAPDLHWAIVENRELYYEVHAHLARYDLLRRVAFRRRPALRSAGAAGAGADTSRRGGTAALDAFYYVPRRALMIQNNWHFKCKR</sequence>
<gene>
    <name evidence="1" type="ORF">EVAR_49902_1</name>
</gene>
<protein>
    <submittedName>
        <fullName evidence="1">Uncharacterized protein</fullName>
    </submittedName>
</protein>
<proteinExistence type="predicted"/>
<accession>A0A4C1Y2A3</accession>
<name>A0A4C1Y2A3_EUMVA</name>
<keyword evidence="2" id="KW-1185">Reference proteome</keyword>
<reference evidence="1 2" key="1">
    <citation type="journal article" date="2019" name="Commun. Biol.">
        <title>The bagworm genome reveals a unique fibroin gene that provides high tensile strength.</title>
        <authorList>
            <person name="Kono N."/>
            <person name="Nakamura H."/>
            <person name="Ohtoshi R."/>
            <person name="Tomita M."/>
            <person name="Numata K."/>
            <person name="Arakawa K."/>
        </authorList>
    </citation>
    <scope>NUCLEOTIDE SEQUENCE [LARGE SCALE GENOMIC DNA]</scope>
</reference>